<keyword evidence="1" id="KW-0175">Coiled coil</keyword>
<dbReference type="InterPro" id="IPR052039">
    <property type="entry name" value="Caspase-related_regulators"/>
</dbReference>
<accession>F0Z9B5</accession>
<dbReference type="RefSeq" id="XP_003284000.1">
    <property type="nucleotide sequence ID" value="XM_003283952.1"/>
</dbReference>
<dbReference type="PANTHER" id="PTHR22576:SF37">
    <property type="entry name" value="MUCOSA-ASSOCIATED LYMPHOID TISSUE LYMPHOMA TRANSLOCATION PROTEIN 1"/>
    <property type="match status" value="1"/>
</dbReference>
<evidence type="ECO:0000313" key="4">
    <source>
        <dbReference type="Proteomes" id="UP000001064"/>
    </source>
</evidence>
<dbReference type="AlphaFoldDB" id="F0Z9B5"/>
<dbReference type="Proteomes" id="UP000001064">
    <property type="component" value="Unassembled WGS sequence"/>
</dbReference>
<evidence type="ECO:0000256" key="1">
    <source>
        <dbReference type="SAM" id="Coils"/>
    </source>
</evidence>
<feature type="domain" description="Peptidase C14 caspase" evidence="2">
    <location>
        <begin position="23"/>
        <end position="249"/>
    </location>
</feature>
<dbReference type="GO" id="GO:0006508">
    <property type="term" value="P:proteolysis"/>
    <property type="evidence" value="ECO:0007669"/>
    <property type="project" value="InterPro"/>
</dbReference>
<dbReference type="VEuPathDB" id="AmoebaDB:DICPUDRAFT_147756"/>
<keyword evidence="4" id="KW-1185">Reference proteome</keyword>
<dbReference type="GO" id="GO:0004197">
    <property type="term" value="F:cysteine-type endopeptidase activity"/>
    <property type="evidence" value="ECO:0007669"/>
    <property type="project" value="InterPro"/>
</dbReference>
<dbReference type="EMBL" id="GL870957">
    <property type="protein sequence ID" value="EGC39442.1"/>
    <property type="molecule type" value="Genomic_DNA"/>
</dbReference>
<dbReference type="InParanoid" id="F0Z9B5"/>
<feature type="coiled-coil region" evidence="1">
    <location>
        <begin position="362"/>
        <end position="389"/>
    </location>
</feature>
<dbReference type="Pfam" id="PF00656">
    <property type="entry name" value="Peptidase_C14"/>
    <property type="match status" value="1"/>
</dbReference>
<proteinExistence type="predicted"/>
<dbReference type="PANTHER" id="PTHR22576">
    <property type="entry name" value="MUCOSA ASSOCIATED LYMPHOID TISSUE LYMPHOMA TRANSLOCATION PROTEIN 1/PARACASPASE"/>
    <property type="match status" value="1"/>
</dbReference>
<reference evidence="4" key="1">
    <citation type="journal article" date="2011" name="Genome Biol.">
        <title>Comparative genomics of the social amoebae Dictyostelium discoideum and Dictyostelium purpureum.</title>
        <authorList>
            <consortium name="US DOE Joint Genome Institute (JGI-PGF)"/>
            <person name="Sucgang R."/>
            <person name="Kuo A."/>
            <person name="Tian X."/>
            <person name="Salerno W."/>
            <person name="Parikh A."/>
            <person name="Feasley C.L."/>
            <person name="Dalin E."/>
            <person name="Tu H."/>
            <person name="Huang E."/>
            <person name="Barry K."/>
            <person name="Lindquist E."/>
            <person name="Shapiro H."/>
            <person name="Bruce D."/>
            <person name="Schmutz J."/>
            <person name="Salamov A."/>
            <person name="Fey P."/>
            <person name="Gaudet P."/>
            <person name="Anjard C."/>
            <person name="Babu M.M."/>
            <person name="Basu S."/>
            <person name="Bushmanova Y."/>
            <person name="van der Wel H."/>
            <person name="Katoh-Kurasawa M."/>
            <person name="Dinh C."/>
            <person name="Coutinho P.M."/>
            <person name="Saito T."/>
            <person name="Elias M."/>
            <person name="Schaap P."/>
            <person name="Kay R.R."/>
            <person name="Henrissat B."/>
            <person name="Eichinger L."/>
            <person name="Rivero F."/>
            <person name="Putnam N.H."/>
            <person name="West C.M."/>
            <person name="Loomis W.F."/>
            <person name="Chisholm R.L."/>
            <person name="Shaulsky G."/>
            <person name="Strassmann J.E."/>
            <person name="Queller D.C."/>
            <person name="Kuspa A."/>
            <person name="Grigoriev I.V."/>
        </authorList>
    </citation>
    <scope>NUCLEOTIDE SEQUENCE [LARGE SCALE GENOMIC DNA]</scope>
    <source>
        <strain evidence="4">QSDP1</strain>
    </source>
</reference>
<name>F0Z9B5_DICPU</name>
<evidence type="ECO:0000259" key="2">
    <source>
        <dbReference type="Pfam" id="PF00656"/>
    </source>
</evidence>
<dbReference type="KEGG" id="dpp:DICPUDRAFT_147756"/>
<dbReference type="OMA" id="ENMERPD"/>
<sequence length="389" mass="45310">MSKGGVSKREEHFEQYFKNQKVRKAFIVGNRYGGELKCDIDATKFSEILKRKCGFKRTHEGGADNDDYYENEIKLKDGLVLLKNTSDLLSLFKKTSVEFIFYFSGHGVVNERNGLKLMQENGVGVELEKLVEALESKEKEISDECKEKLKMTTSFRKLFILDCCRSMEQTKEEDGIKKLFEDPSYRFKEHKNTAFLYSSNIGFPSFTFLNPYFNNEFNNPYGLSVLTSSLIQRINSIRSPGRDLIKTVSIIQKDLLERYIAFKSYYQFNQKSIKDGNFVDENNFVNDKEAKNFKDDQVIIDYKNQVLSTLKDKETNINDLPTYEVFERIVADKFNILFGDITVGRFVFVEGQEAESEKDKEILALKQLVDQQREEIERLKYNSDQMDTK</sequence>
<dbReference type="Gene3D" id="3.40.50.1460">
    <property type="match status" value="1"/>
</dbReference>
<dbReference type="GeneID" id="10509935"/>
<protein>
    <recommendedName>
        <fullName evidence="2">Peptidase C14 caspase domain-containing protein</fullName>
    </recommendedName>
</protein>
<dbReference type="InterPro" id="IPR011600">
    <property type="entry name" value="Pept_C14_caspase"/>
</dbReference>
<gene>
    <name evidence="3" type="ORF">DICPUDRAFT_147756</name>
</gene>
<evidence type="ECO:0000313" key="3">
    <source>
        <dbReference type="EMBL" id="EGC39442.1"/>
    </source>
</evidence>
<organism evidence="3 4">
    <name type="scientific">Dictyostelium purpureum</name>
    <name type="common">Slime mold</name>
    <dbReference type="NCBI Taxonomy" id="5786"/>
    <lineage>
        <taxon>Eukaryota</taxon>
        <taxon>Amoebozoa</taxon>
        <taxon>Evosea</taxon>
        <taxon>Eumycetozoa</taxon>
        <taxon>Dictyostelia</taxon>
        <taxon>Dictyosteliales</taxon>
        <taxon>Dictyosteliaceae</taxon>
        <taxon>Dictyostelium</taxon>
    </lineage>
</organism>